<dbReference type="STRING" id="1437875.CFRA_06355"/>
<dbReference type="PANTHER" id="PTHR46268">
    <property type="entry name" value="STRESS RESPONSE PROTEIN NHAX"/>
    <property type="match status" value="1"/>
</dbReference>
<dbReference type="SUPFAM" id="SSF52402">
    <property type="entry name" value="Adenine nucleotide alpha hydrolases-like"/>
    <property type="match status" value="1"/>
</dbReference>
<dbReference type="CDD" id="cd00293">
    <property type="entry name" value="USP-like"/>
    <property type="match status" value="1"/>
</dbReference>
<feature type="domain" description="UspA" evidence="2">
    <location>
        <begin position="4"/>
        <end position="143"/>
    </location>
</feature>
<sequence length="149" mass="15631">MTSYSSIAVGTDGTDTAEVAVRRAAGIARDAGAKLTIISAWHGQNRALLDPPTADTSVPVMGQRNAEEYAEAARVIAEEEGATDVETYTVRNPAANALIDAVDEKNIELIVIGSQGVHSLAGRLFGSVAMEVLRHSPVDVMVVNTDAVK</sequence>
<dbReference type="Proteomes" id="UP000185434">
    <property type="component" value="Chromosome"/>
</dbReference>
<gene>
    <name evidence="3" type="ORF">CFRA_06355</name>
</gene>
<proteinExistence type="inferred from homology"/>
<dbReference type="PANTHER" id="PTHR46268:SF6">
    <property type="entry name" value="UNIVERSAL STRESS PROTEIN UP12"/>
    <property type="match status" value="1"/>
</dbReference>
<name>A0A1L7CSZ6_9CORY</name>
<dbReference type="InterPro" id="IPR014729">
    <property type="entry name" value="Rossmann-like_a/b/a_fold"/>
</dbReference>
<protein>
    <recommendedName>
        <fullName evidence="2">UspA domain-containing protein</fullName>
    </recommendedName>
</protein>
<dbReference type="Pfam" id="PF00582">
    <property type="entry name" value="Usp"/>
    <property type="match status" value="1"/>
</dbReference>
<dbReference type="PRINTS" id="PR01438">
    <property type="entry name" value="UNVRSLSTRESS"/>
</dbReference>
<evidence type="ECO:0000256" key="1">
    <source>
        <dbReference type="ARBA" id="ARBA00008791"/>
    </source>
</evidence>
<dbReference type="InterPro" id="IPR006016">
    <property type="entry name" value="UspA"/>
</dbReference>
<evidence type="ECO:0000313" key="3">
    <source>
        <dbReference type="EMBL" id="APT88931.1"/>
    </source>
</evidence>
<dbReference type="Gene3D" id="3.40.50.620">
    <property type="entry name" value="HUPs"/>
    <property type="match status" value="1"/>
</dbReference>
<dbReference type="AlphaFoldDB" id="A0A1L7CSZ6"/>
<accession>A0A1L7CSZ6</accession>
<keyword evidence="4" id="KW-1185">Reference proteome</keyword>
<dbReference type="RefSeq" id="WP_075663913.1">
    <property type="nucleotide sequence ID" value="NZ_CP009247.1"/>
</dbReference>
<dbReference type="InterPro" id="IPR006015">
    <property type="entry name" value="Universal_stress_UspA"/>
</dbReference>
<dbReference type="KEGG" id="cfk:CFRA_06355"/>
<dbReference type="OrthoDB" id="4420982at2"/>
<evidence type="ECO:0000259" key="2">
    <source>
        <dbReference type="Pfam" id="PF00582"/>
    </source>
</evidence>
<evidence type="ECO:0000313" key="4">
    <source>
        <dbReference type="Proteomes" id="UP000185434"/>
    </source>
</evidence>
<dbReference type="EMBL" id="CP009247">
    <property type="protein sequence ID" value="APT88931.1"/>
    <property type="molecule type" value="Genomic_DNA"/>
</dbReference>
<reference evidence="3 4" key="1">
    <citation type="submission" date="2014-08" db="EMBL/GenBank/DDBJ databases">
        <title>Complete genome sequence of Corynebacterium frankenforstense ST18(T) (=DSM 45800(T)), isolated from raw cow milk.</title>
        <authorList>
            <person name="Ruckert C."/>
            <person name="Albersmeier A."/>
            <person name="Winkler A."/>
            <person name="Lipski A."/>
            <person name="Kalinowski J."/>
        </authorList>
    </citation>
    <scope>NUCLEOTIDE SEQUENCE [LARGE SCALE GENOMIC DNA]</scope>
    <source>
        <strain evidence="3 4">ST18</strain>
    </source>
</reference>
<organism evidence="3 4">
    <name type="scientific">Corynebacterium frankenforstense DSM 45800</name>
    <dbReference type="NCBI Taxonomy" id="1437875"/>
    <lineage>
        <taxon>Bacteria</taxon>
        <taxon>Bacillati</taxon>
        <taxon>Actinomycetota</taxon>
        <taxon>Actinomycetes</taxon>
        <taxon>Mycobacteriales</taxon>
        <taxon>Corynebacteriaceae</taxon>
        <taxon>Corynebacterium</taxon>
    </lineage>
</organism>
<comment type="similarity">
    <text evidence="1">Belongs to the universal stress protein A family.</text>
</comment>